<dbReference type="KEGG" id="marq:MARGE09_P3743"/>
<dbReference type="PANTHER" id="PTHR45138">
    <property type="entry name" value="REGULATORY COMPONENTS OF SENSORY TRANSDUCTION SYSTEM"/>
    <property type="match status" value="1"/>
</dbReference>
<keyword evidence="6" id="KW-0808">Transferase</keyword>
<dbReference type="InterPro" id="IPR050469">
    <property type="entry name" value="Diguanylate_Cyclase"/>
</dbReference>
<dbReference type="CDD" id="cd01949">
    <property type="entry name" value="GGDEF"/>
    <property type="match status" value="1"/>
</dbReference>
<dbReference type="GO" id="GO:0043709">
    <property type="term" value="P:cell adhesion involved in single-species biofilm formation"/>
    <property type="evidence" value="ECO:0007669"/>
    <property type="project" value="TreeGrafter"/>
</dbReference>
<organism evidence="6 7">
    <name type="scientific">Marinagarivorans cellulosilyticus</name>
    <dbReference type="NCBI Taxonomy" id="2721545"/>
    <lineage>
        <taxon>Bacteria</taxon>
        <taxon>Pseudomonadati</taxon>
        <taxon>Pseudomonadota</taxon>
        <taxon>Gammaproteobacteria</taxon>
        <taxon>Cellvibrionales</taxon>
        <taxon>Cellvibrionaceae</taxon>
        <taxon>Marinagarivorans</taxon>
    </lineage>
</organism>
<dbReference type="GO" id="GO:1902201">
    <property type="term" value="P:negative regulation of bacterial-type flagellum-dependent cell motility"/>
    <property type="evidence" value="ECO:0007669"/>
    <property type="project" value="TreeGrafter"/>
</dbReference>
<evidence type="ECO:0000256" key="3">
    <source>
        <dbReference type="ARBA" id="ARBA00034247"/>
    </source>
</evidence>
<dbReference type="NCBIfam" id="TIGR00229">
    <property type="entry name" value="sensory_box"/>
    <property type="match status" value="1"/>
</dbReference>
<dbReference type="InterPro" id="IPR013656">
    <property type="entry name" value="PAS_4"/>
</dbReference>
<dbReference type="PROSITE" id="PS50887">
    <property type="entry name" value="GGDEF"/>
    <property type="match status" value="1"/>
</dbReference>
<dbReference type="Proteomes" id="UP001320119">
    <property type="component" value="Chromosome"/>
</dbReference>
<dbReference type="InterPro" id="IPR000700">
    <property type="entry name" value="PAS-assoc_C"/>
</dbReference>
<dbReference type="FunFam" id="3.30.70.270:FF:000001">
    <property type="entry name" value="Diguanylate cyclase domain protein"/>
    <property type="match status" value="1"/>
</dbReference>
<dbReference type="Pfam" id="PF00990">
    <property type="entry name" value="GGDEF"/>
    <property type="match status" value="1"/>
</dbReference>
<reference evidence="6 7" key="1">
    <citation type="journal article" date="2022" name="IScience">
        <title>An ultrasensitive nanofiber-based assay for enzymatic hydrolysis and deep-sea microbial degradation of cellulose.</title>
        <authorList>
            <person name="Tsudome M."/>
            <person name="Tachioka M."/>
            <person name="Miyazaki M."/>
            <person name="Uchimura K."/>
            <person name="Tsuda M."/>
            <person name="Takaki Y."/>
            <person name="Deguchi S."/>
        </authorList>
    </citation>
    <scope>NUCLEOTIDE SEQUENCE [LARGE SCALE GENOMIC DNA]</scope>
    <source>
        <strain evidence="6 7">GE09</strain>
    </source>
</reference>
<dbReference type="EC" id="2.7.7.65" evidence="2"/>
<evidence type="ECO:0000259" key="4">
    <source>
        <dbReference type="PROSITE" id="PS50113"/>
    </source>
</evidence>
<evidence type="ECO:0000313" key="7">
    <source>
        <dbReference type="Proteomes" id="UP001320119"/>
    </source>
</evidence>
<dbReference type="GO" id="GO:0052621">
    <property type="term" value="F:diguanylate cyclase activity"/>
    <property type="evidence" value="ECO:0007669"/>
    <property type="project" value="UniProtKB-EC"/>
</dbReference>
<dbReference type="SUPFAM" id="SSF55785">
    <property type="entry name" value="PYP-like sensor domain (PAS domain)"/>
    <property type="match status" value="1"/>
</dbReference>
<dbReference type="SUPFAM" id="SSF55073">
    <property type="entry name" value="Nucleotide cyclase"/>
    <property type="match status" value="1"/>
</dbReference>
<accession>A0AAN2BLY9</accession>
<evidence type="ECO:0000259" key="5">
    <source>
        <dbReference type="PROSITE" id="PS50887"/>
    </source>
</evidence>
<dbReference type="GO" id="GO:0005886">
    <property type="term" value="C:plasma membrane"/>
    <property type="evidence" value="ECO:0007669"/>
    <property type="project" value="TreeGrafter"/>
</dbReference>
<feature type="domain" description="PAC" evidence="4">
    <location>
        <begin position="102"/>
        <end position="158"/>
    </location>
</feature>
<comment type="catalytic activity">
    <reaction evidence="3">
        <text>2 GTP = 3',3'-c-di-GMP + 2 diphosphate</text>
        <dbReference type="Rhea" id="RHEA:24898"/>
        <dbReference type="ChEBI" id="CHEBI:33019"/>
        <dbReference type="ChEBI" id="CHEBI:37565"/>
        <dbReference type="ChEBI" id="CHEBI:58805"/>
        <dbReference type="EC" id="2.7.7.65"/>
    </reaction>
</comment>
<sequence>MIQGITTKTSRSESLTREELEEQLREVTQLFTLITENNPFAYFWKDLDLVYRGCNQRFASIAGFKSTEEVIGKTDREMPWGIDDEIGASICRKSDMDVINTGKEAMRLLEQINEDTREVCWSEASKVPIRDPKGKIIGVLGVMQDVSARKVAEIRLEEANKKLEELVRLDPLTHVSNRRHFTEICELEWSRASQNHSSVAVILFDVDNFKHFNDSFGHQAGDDCLEKVAQSASATLDRPSDFIARFGGEEFIVLLPVTSIESAMQLADEIRQNIASITLNFDGTPTHVTISAGVACTNDCANSSSVQLISRADKALYQAKHQGKNCVVAAPATNREATPA</sequence>
<dbReference type="InterPro" id="IPR043128">
    <property type="entry name" value="Rev_trsase/Diguanyl_cyclase"/>
</dbReference>
<protein>
    <recommendedName>
        <fullName evidence="2">diguanylate cyclase</fullName>
        <ecNumber evidence="2">2.7.7.65</ecNumber>
    </recommendedName>
</protein>
<dbReference type="SMART" id="SM00267">
    <property type="entry name" value="GGDEF"/>
    <property type="match status" value="1"/>
</dbReference>
<keyword evidence="6" id="KW-0548">Nucleotidyltransferase</keyword>
<dbReference type="PROSITE" id="PS50113">
    <property type="entry name" value="PAC"/>
    <property type="match status" value="1"/>
</dbReference>
<dbReference type="InterPro" id="IPR000014">
    <property type="entry name" value="PAS"/>
</dbReference>
<name>A0AAN2BLY9_9GAMM</name>
<dbReference type="AlphaFoldDB" id="A0AAN2BLY9"/>
<dbReference type="RefSeq" id="WP_236984808.1">
    <property type="nucleotide sequence ID" value="NZ_AP023086.1"/>
</dbReference>
<evidence type="ECO:0000256" key="1">
    <source>
        <dbReference type="ARBA" id="ARBA00001946"/>
    </source>
</evidence>
<dbReference type="InterPro" id="IPR035965">
    <property type="entry name" value="PAS-like_dom_sf"/>
</dbReference>
<dbReference type="Pfam" id="PF08448">
    <property type="entry name" value="PAS_4"/>
    <property type="match status" value="1"/>
</dbReference>
<dbReference type="InterPro" id="IPR029787">
    <property type="entry name" value="Nucleotide_cyclase"/>
</dbReference>
<comment type="cofactor">
    <cofactor evidence="1">
        <name>Mg(2+)</name>
        <dbReference type="ChEBI" id="CHEBI:18420"/>
    </cofactor>
</comment>
<dbReference type="InterPro" id="IPR000160">
    <property type="entry name" value="GGDEF_dom"/>
</dbReference>
<dbReference type="Gene3D" id="3.30.70.270">
    <property type="match status" value="1"/>
</dbReference>
<dbReference type="NCBIfam" id="TIGR00254">
    <property type="entry name" value="GGDEF"/>
    <property type="match status" value="1"/>
</dbReference>
<evidence type="ECO:0000313" key="6">
    <source>
        <dbReference type="EMBL" id="BCD99541.1"/>
    </source>
</evidence>
<dbReference type="Gene3D" id="3.30.450.20">
    <property type="entry name" value="PAS domain"/>
    <property type="match status" value="1"/>
</dbReference>
<dbReference type="PANTHER" id="PTHR45138:SF9">
    <property type="entry name" value="DIGUANYLATE CYCLASE DGCM-RELATED"/>
    <property type="match status" value="1"/>
</dbReference>
<evidence type="ECO:0000256" key="2">
    <source>
        <dbReference type="ARBA" id="ARBA00012528"/>
    </source>
</evidence>
<dbReference type="EMBL" id="AP023086">
    <property type="protein sequence ID" value="BCD99541.1"/>
    <property type="molecule type" value="Genomic_DNA"/>
</dbReference>
<proteinExistence type="predicted"/>
<gene>
    <name evidence="6" type="ORF">MARGE09_P3743</name>
</gene>
<keyword evidence="7" id="KW-1185">Reference proteome</keyword>
<feature type="domain" description="GGDEF" evidence="5">
    <location>
        <begin position="197"/>
        <end position="332"/>
    </location>
</feature>